<accession>A0A143PPQ6</accession>
<dbReference type="PROSITE" id="PS00107">
    <property type="entry name" value="PROTEIN_KINASE_ATP"/>
    <property type="match status" value="1"/>
</dbReference>
<feature type="binding site" evidence="5">
    <location>
        <position position="250"/>
    </location>
    <ligand>
        <name>ATP</name>
        <dbReference type="ChEBI" id="CHEBI:30616"/>
    </ligand>
</feature>
<protein>
    <submittedName>
        <fullName evidence="9">Serine/threonine-protein kinase PknB</fullName>
        <ecNumber evidence="9">2.7.11.1</ecNumber>
    </submittedName>
</protein>
<dbReference type="KEGG" id="abac:LuPra_03791"/>
<dbReference type="SMART" id="SM00220">
    <property type="entry name" value="S_TKc"/>
    <property type="match status" value="1"/>
</dbReference>
<dbReference type="EC" id="2.7.11.1" evidence="9"/>
<dbReference type="PATRIC" id="fig|1813736.3.peg.4000"/>
<feature type="region of interest" description="Disordered" evidence="6">
    <location>
        <begin position="517"/>
        <end position="540"/>
    </location>
</feature>
<evidence type="ECO:0000256" key="1">
    <source>
        <dbReference type="ARBA" id="ARBA00022679"/>
    </source>
</evidence>
<dbReference type="GO" id="GO:0005524">
    <property type="term" value="F:ATP binding"/>
    <property type="evidence" value="ECO:0007669"/>
    <property type="project" value="UniProtKB-UniRule"/>
</dbReference>
<dbReference type="Gene3D" id="3.30.200.20">
    <property type="entry name" value="Phosphorylase Kinase, domain 1"/>
    <property type="match status" value="1"/>
</dbReference>
<evidence type="ECO:0000256" key="7">
    <source>
        <dbReference type="SAM" id="Phobius"/>
    </source>
</evidence>
<keyword evidence="7" id="KW-0472">Membrane</keyword>
<keyword evidence="1 9" id="KW-0808">Transferase</keyword>
<dbReference type="SUPFAM" id="SSF56112">
    <property type="entry name" value="Protein kinase-like (PK-like)"/>
    <property type="match status" value="1"/>
</dbReference>
<keyword evidence="2 5" id="KW-0547">Nucleotide-binding</keyword>
<evidence type="ECO:0000256" key="6">
    <source>
        <dbReference type="SAM" id="MobiDB-lite"/>
    </source>
</evidence>
<dbReference type="PANTHER" id="PTHR43289">
    <property type="entry name" value="MITOGEN-ACTIVATED PROTEIN KINASE KINASE KINASE 20-RELATED"/>
    <property type="match status" value="1"/>
</dbReference>
<dbReference type="OrthoDB" id="9801841at2"/>
<organism evidence="9 10">
    <name type="scientific">Luteitalea pratensis</name>
    <dbReference type="NCBI Taxonomy" id="1855912"/>
    <lineage>
        <taxon>Bacteria</taxon>
        <taxon>Pseudomonadati</taxon>
        <taxon>Acidobacteriota</taxon>
        <taxon>Vicinamibacteria</taxon>
        <taxon>Vicinamibacterales</taxon>
        <taxon>Vicinamibacteraceae</taxon>
        <taxon>Luteitalea</taxon>
    </lineage>
</organism>
<dbReference type="InterPro" id="IPR000719">
    <property type="entry name" value="Prot_kinase_dom"/>
</dbReference>
<dbReference type="Proteomes" id="UP000076079">
    <property type="component" value="Chromosome"/>
</dbReference>
<reference evidence="10" key="2">
    <citation type="submission" date="2016-04" db="EMBL/GenBank/DDBJ databases">
        <title>First Complete Genome Sequence of a Subdivision 6 Acidobacterium.</title>
        <authorList>
            <person name="Huang S."/>
            <person name="Vieira S."/>
            <person name="Bunk B."/>
            <person name="Riedel T."/>
            <person name="Sproeer C."/>
            <person name="Overmann J."/>
        </authorList>
    </citation>
    <scope>NUCLEOTIDE SEQUENCE [LARGE SCALE GENOMIC DNA]</scope>
    <source>
        <strain evidence="10">DSM 100886 HEG_-6_39</strain>
    </source>
</reference>
<dbReference type="CDD" id="cd14014">
    <property type="entry name" value="STKc_PknB_like"/>
    <property type="match status" value="1"/>
</dbReference>
<reference evidence="9 10" key="1">
    <citation type="journal article" date="2016" name="Genome Announc.">
        <title>First Complete Genome Sequence of a Subdivision 6 Acidobacterium Strain.</title>
        <authorList>
            <person name="Huang S."/>
            <person name="Vieira S."/>
            <person name="Bunk B."/>
            <person name="Riedel T."/>
            <person name="Sproer C."/>
            <person name="Overmann J."/>
        </authorList>
    </citation>
    <scope>NUCLEOTIDE SEQUENCE [LARGE SCALE GENOMIC DNA]</scope>
    <source>
        <strain evidence="10">DSM 100886 HEG_-6_39</strain>
    </source>
</reference>
<proteinExistence type="predicted"/>
<feature type="transmembrane region" description="Helical" evidence="7">
    <location>
        <begin position="184"/>
        <end position="202"/>
    </location>
</feature>
<name>A0A143PPQ6_LUTPR</name>
<keyword evidence="3 9" id="KW-0418">Kinase</keyword>
<feature type="transmembrane region" description="Helical" evidence="7">
    <location>
        <begin position="36"/>
        <end position="57"/>
    </location>
</feature>
<sequence>MQDIVRATTPGQMTAGPEEHDVTMSPRLVSQATRRLCWVSLLAATTTVFSFVLQRVLQPEVVPVQQDPVNSLALLANVLFAAGLIAAQRYRVVPPATILQLGMLFEVVVAFSISTLETSLPFDPGAFVRGGSNLAVWIIIVGFLVPTRPIVTLSVALLAASMWPFAYFMNMARLDLPPLPLNRLIVWVTMPYLAALWAYFIAKRVQGMEFAAQKAQDLGSYHLESLIGRGGMGEVWRARHKMLAREAAIKIIRPELVQGASARQADVAVRRFEREARVTADLQSPHTVYLYDFGTSREGHFYFVMELLDGVSLQKLVQTFGPQPGSRVIHLLRQVCLSLEEAHASGLVHRDLKPSNIMACKVALQHDFVKVLDFGLVKPTQAEEFTHLTVEGVSAGTPGYIAPEIAMGEERIDGRADIYTLGCVAYFLLTGTLVFTETSPTAMAVAHVQKAPAPPSERTELPVSPDLEKVVLQCLAKKAADRPASARALIRLLDACVDAKQWCSEDADAWWRTHLPPSSSHRTPALEPDALLQPSPVLVR</sequence>
<dbReference type="AlphaFoldDB" id="A0A143PPQ6"/>
<feature type="region of interest" description="Disordered" evidence="6">
    <location>
        <begin position="1"/>
        <end position="22"/>
    </location>
</feature>
<dbReference type="PROSITE" id="PS50011">
    <property type="entry name" value="PROTEIN_KINASE_DOM"/>
    <property type="match status" value="1"/>
</dbReference>
<dbReference type="EMBL" id="CP015136">
    <property type="protein sequence ID" value="AMY10555.1"/>
    <property type="molecule type" value="Genomic_DNA"/>
</dbReference>
<evidence type="ECO:0000259" key="8">
    <source>
        <dbReference type="PROSITE" id="PS50011"/>
    </source>
</evidence>
<evidence type="ECO:0000256" key="5">
    <source>
        <dbReference type="PROSITE-ProRule" id="PRU10141"/>
    </source>
</evidence>
<feature type="domain" description="Protein kinase" evidence="8">
    <location>
        <begin position="221"/>
        <end position="497"/>
    </location>
</feature>
<keyword evidence="4 5" id="KW-0067">ATP-binding</keyword>
<feature type="transmembrane region" description="Helical" evidence="7">
    <location>
        <begin position="69"/>
        <end position="87"/>
    </location>
</feature>
<keyword evidence="7" id="KW-0812">Transmembrane</keyword>
<dbReference type="InterPro" id="IPR017441">
    <property type="entry name" value="Protein_kinase_ATP_BS"/>
</dbReference>
<dbReference type="STRING" id="1855912.LuPra_03791"/>
<dbReference type="RefSeq" id="WP_110172184.1">
    <property type="nucleotide sequence ID" value="NZ_CP015136.1"/>
</dbReference>
<dbReference type="Pfam" id="PF00069">
    <property type="entry name" value="Pkinase"/>
    <property type="match status" value="1"/>
</dbReference>
<evidence type="ECO:0000313" key="9">
    <source>
        <dbReference type="EMBL" id="AMY10555.1"/>
    </source>
</evidence>
<dbReference type="InterPro" id="IPR011009">
    <property type="entry name" value="Kinase-like_dom_sf"/>
</dbReference>
<keyword evidence="10" id="KW-1185">Reference proteome</keyword>
<gene>
    <name evidence="9" type="primary">pknB_16</name>
    <name evidence="9" type="ORF">LuPra_03791</name>
</gene>
<dbReference type="PANTHER" id="PTHR43289:SF6">
    <property type="entry name" value="SERINE_THREONINE-PROTEIN KINASE NEKL-3"/>
    <property type="match status" value="1"/>
</dbReference>
<dbReference type="GO" id="GO:0004674">
    <property type="term" value="F:protein serine/threonine kinase activity"/>
    <property type="evidence" value="ECO:0007669"/>
    <property type="project" value="UniProtKB-EC"/>
</dbReference>
<evidence type="ECO:0000313" key="10">
    <source>
        <dbReference type="Proteomes" id="UP000076079"/>
    </source>
</evidence>
<evidence type="ECO:0000256" key="4">
    <source>
        <dbReference type="ARBA" id="ARBA00022840"/>
    </source>
</evidence>
<evidence type="ECO:0000256" key="2">
    <source>
        <dbReference type="ARBA" id="ARBA00022741"/>
    </source>
</evidence>
<evidence type="ECO:0000256" key="3">
    <source>
        <dbReference type="ARBA" id="ARBA00022777"/>
    </source>
</evidence>
<feature type="transmembrane region" description="Helical" evidence="7">
    <location>
        <begin position="96"/>
        <end position="114"/>
    </location>
</feature>
<dbReference type="Gene3D" id="1.10.510.10">
    <property type="entry name" value="Transferase(Phosphotransferase) domain 1"/>
    <property type="match status" value="1"/>
</dbReference>
<keyword evidence="7" id="KW-1133">Transmembrane helix</keyword>